<evidence type="ECO:0000313" key="3">
    <source>
        <dbReference type="Proteomes" id="UP000198762"/>
    </source>
</evidence>
<protein>
    <submittedName>
        <fullName evidence="2">Uncharacterized protein</fullName>
    </submittedName>
</protein>
<dbReference type="RefSeq" id="WP_245742532.1">
    <property type="nucleotide sequence ID" value="NZ_FOHZ01000006.1"/>
</dbReference>
<dbReference type="AlphaFoldDB" id="A0A1I0CXM7"/>
<organism evidence="2 3">
    <name type="scientific">Marinobacter segnicrescens</name>
    <dbReference type="NCBI Taxonomy" id="430453"/>
    <lineage>
        <taxon>Bacteria</taxon>
        <taxon>Pseudomonadati</taxon>
        <taxon>Pseudomonadota</taxon>
        <taxon>Gammaproteobacteria</taxon>
        <taxon>Pseudomonadales</taxon>
        <taxon>Marinobacteraceae</taxon>
        <taxon>Marinobacter</taxon>
    </lineage>
</organism>
<name>A0A1I0CXM7_9GAMM</name>
<gene>
    <name evidence="2" type="ORF">SAMN04487962_10638</name>
</gene>
<dbReference type="STRING" id="430453.SAMN04487962_10638"/>
<feature type="transmembrane region" description="Helical" evidence="1">
    <location>
        <begin position="52"/>
        <end position="75"/>
    </location>
</feature>
<keyword evidence="1" id="KW-0472">Membrane</keyword>
<keyword evidence="3" id="KW-1185">Reference proteome</keyword>
<keyword evidence="1" id="KW-1133">Transmembrane helix</keyword>
<feature type="transmembrane region" description="Helical" evidence="1">
    <location>
        <begin position="20"/>
        <end position="40"/>
    </location>
</feature>
<dbReference type="Proteomes" id="UP000198762">
    <property type="component" value="Unassembled WGS sequence"/>
</dbReference>
<reference evidence="3" key="1">
    <citation type="submission" date="2016-10" db="EMBL/GenBank/DDBJ databases">
        <authorList>
            <person name="Varghese N."/>
            <person name="Submissions S."/>
        </authorList>
    </citation>
    <scope>NUCLEOTIDE SEQUENCE [LARGE SCALE GENOMIC DNA]</scope>
    <source>
        <strain evidence="3">CGMCC 1.6489</strain>
    </source>
</reference>
<feature type="transmembrane region" description="Helical" evidence="1">
    <location>
        <begin position="95"/>
        <end position="115"/>
    </location>
</feature>
<keyword evidence="1" id="KW-0812">Transmembrane</keyword>
<evidence type="ECO:0000256" key="1">
    <source>
        <dbReference type="SAM" id="Phobius"/>
    </source>
</evidence>
<accession>A0A1I0CXM7</accession>
<sequence>MTDSLAIATMDADSQTAYALFWGIYVVGFVLFYWAMSRVFRLLPLYGLRSLLRAALIALIATPVQSSVVDGWWVPAWLFGGYETFLGEPAEAARAFFNIGVACLIMALVWILDLVRYRFTRC</sequence>
<evidence type="ECO:0000313" key="2">
    <source>
        <dbReference type="EMBL" id="SET24420.1"/>
    </source>
</evidence>
<proteinExistence type="predicted"/>
<dbReference type="EMBL" id="FOHZ01000006">
    <property type="protein sequence ID" value="SET24420.1"/>
    <property type="molecule type" value="Genomic_DNA"/>
</dbReference>